<dbReference type="EC" id="1.1.1.270" evidence="2"/>
<dbReference type="AlphaFoldDB" id="A0A6A6SMT4"/>
<dbReference type="EMBL" id="MU004594">
    <property type="protein sequence ID" value="KAF2647658.1"/>
    <property type="molecule type" value="Genomic_DNA"/>
</dbReference>
<dbReference type="GO" id="GO:0005789">
    <property type="term" value="C:endoplasmic reticulum membrane"/>
    <property type="evidence" value="ECO:0007669"/>
    <property type="project" value="TreeGrafter"/>
</dbReference>
<dbReference type="Pfam" id="PF00106">
    <property type="entry name" value="adh_short"/>
    <property type="match status" value="1"/>
</dbReference>
<dbReference type="SUPFAM" id="SSF51735">
    <property type="entry name" value="NAD(P)-binding Rossmann-fold domains"/>
    <property type="match status" value="1"/>
</dbReference>
<gene>
    <name evidence="3" type="ORF">K491DRAFT_671805</name>
</gene>
<dbReference type="GO" id="GO:0000253">
    <property type="term" value="F:3-beta-hydroxysteroid 3-dehydrogenase (NADP+) activity"/>
    <property type="evidence" value="ECO:0007669"/>
    <property type="project" value="UniProtKB-EC"/>
</dbReference>
<reference evidence="3" key="1">
    <citation type="journal article" date="2020" name="Stud. Mycol.">
        <title>101 Dothideomycetes genomes: a test case for predicting lifestyles and emergence of pathogens.</title>
        <authorList>
            <person name="Haridas S."/>
            <person name="Albert R."/>
            <person name="Binder M."/>
            <person name="Bloem J."/>
            <person name="Labutti K."/>
            <person name="Salamov A."/>
            <person name="Andreopoulos B."/>
            <person name="Baker S."/>
            <person name="Barry K."/>
            <person name="Bills G."/>
            <person name="Bluhm B."/>
            <person name="Cannon C."/>
            <person name="Castanera R."/>
            <person name="Culley D."/>
            <person name="Daum C."/>
            <person name="Ezra D."/>
            <person name="Gonzalez J."/>
            <person name="Henrissat B."/>
            <person name="Kuo A."/>
            <person name="Liang C."/>
            <person name="Lipzen A."/>
            <person name="Lutzoni F."/>
            <person name="Magnuson J."/>
            <person name="Mondo S."/>
            <person name="Nolan M."/>
            <person name="Ohm R."/>
            <person name="Pangilinan J."/>
            <person name="Park H.-J."/>
            <person name="Ramirez L."/>
            <person name="Alfaro M."/>
            <person name="Sun H."/>
            <person name="Tritt A."/>
            <person name="Yoshinaga Y."/>
            <person name="Zwiers L.-H."/>
            <person name="Turgeon B."/>
            <person name="Goodwin S."/>
            <person name="Spatafora J."/>
            <person name="Crous P."/>
            <person name="Grigoriev I."/>
        </authorList>
    </citation>
    <scope>NUCLEOTIDE SEQUENCE</scope>
    <source>
        <strain evidence="3">CBS 122681</strain>
    </source>
</reference>
<sequence length="316" mass="35216">MAGSVVLTGANGSAGLHAAEHLVKAYPEYTAILTVRSTADNDVNTNALRSIISKFPDSKVSIHEVDLADLAAVHRFTTTLADDIANGKCPPIKAIICNAFYWNLVSDPELTVDGLDKTMQVSFVSHALCVLRLIDKFDQIDGRVELISSVAHFRRKTPMSQYIPGVPSNLDELVHPHVDNERRSHGMLRYSNSKLDPKLSHITAVAINPGDSADSRAFRTNTPTWIRILFHYVLLPLRPIYRRLVDPTWRPSAEAGVDMVELAVNKQYKNERGYYTLLERTEPDEIVKDEDVQDRIWKEAAKWAGVDKGALAAAFE</sequence>
<dbReference type="InterPro" id="IPR036291">
    <property type="entry name" value="NAD(P)-bd_dom_sf"/>
</dbReference>
<dbReference type="PANTHER" id="PTHR43647:SF4">
    <property type="entry name" value="KETOREDUCTASE (KR) DOMAIN-CONTAINING PROTEIN"/>
    <property type="match status" value="1"/>
</dbReference>
<dbReference type="PANTHER" id="PTHR43647">
    <property type="entry name" value="DEHYDROGENASE"/>
    <property type="match status" value="1"/>
</dbReference>
<evidence type="ECO:0000256" key="1">
    <source>
        <dbReference type="ARBA" id="ARBA00023589"/>
    </source>
</evidence>
<organism evidence="3 4">
    <name type="scientific">Lophiostoma macrostomum CBS 122681</name>
    <dbReference type="NCBI Taxonomy" id="1314788"/>
    <lineage>
        <taxon>Eukaryota</taxon>
        <taxon>Fungi</taxon>
        <taxon>Dikarya</taxon>
        <taxon>Ascomycota</taxon>
        <taxon>Pezizomycotina</taxon>
        <taxon>Dothideomycetes</taxon>
        <taxon>Pleosporomycetidae</taxon>
        <taxon>Pleosporales</taxon>
        <taxon>Lophiostomataceae</taxon>
        <taxon>Lophiostoma</taxon>
    </lineage>
</organism>
<comment type="pathway">
    <text evidence="1">Steroid biosynthesis; zymosterol biosynthesis; zymosterol from lanosterol: step 5/6.</text>
</comment>
<dbReference type="Gene3D" id="3.40.50.720">
    <property type="entry name" value="NAD(P)-binding Rossmann-like Domain"/>
    <property type="match status" value="1"/>
</dbReference>
<name>A0A6A6SMT4_9PLEO</name>
<evidence type="ECO:0000313" key="4">
    <source>
        <dbReference type="Proteomes" id="UP000799324"/>
    </source>
</evidence>
<accession>A0A6A6SMT4</accession>
<dbReference type="GO" id="GO:0005811">
    <property type="term" value="C:lipid droplet"/>
    <property type="evidence" value="ECO:0007669"/>
    <property type="project" value="TreeGrafter"/>
</dbReference>
<evidence type="ECO:0000313" key="3">
    <source>
        <dbReference type="EMBL" id="KAF2647658.1"/>
    </source>
</evidence>
<dbReference type="InterPro" id="IPR002347">
    <property type="entry name" value="SDR_fam"/>
</dbReference>
<keyword evidence="4" id="KW-1185">Reference proteome</keyword>
<dbReference type="Proteomes" id="UP000799324">
    <property type="component" value="Unassembled WGS sequence"/>
</dbReference>
<dbReference type="GO" id="GO:0005741">
    <property type="term" value="C:mitochondrial outer membrane"/>
    <property type="evidence" value="ECO:0007669"/>
    <property type="project" value="TreeGrafter"/>
</dbReference>
<dbReference type="OrthoDB" id="191139at2759"/>
<dbReference type="InterPro" id="IPR051593">
    <property type="entry name" value="Ergosterol_Biosynth_ERG27"/>
</dbReference>
<protein>
    <recommendedName>
        <fullName evidence="2">3beta-hydroxysteroid 3-dehydrogenase</fullName>
        <ecNumber evidence="2">1.1.1.270</ecNumber>
    </recommendedName>
</protein>
<proteinExistence type="predicted"/>
<evidence type="ECO:0000256" key="2">
    <source>
        <dbReference type="ARBA" id="ARBA00023621"/>
    </source>
</evidence>